<proteinExistence type="predicted"/>
<evidence type="ECO:0000313" key="2">
    <source>
        <dbReference type="EMBL" id="CAJ1947670.1"/>
    </source>
</evidence>
<accession>A0AA86SPX9</accession>
<organism evidence="2 3">
    <name type="scientific">Sphenostylis stenocarpa</name>
    <dbReference type="NCBI Taxonomy" id="92480"/>
    <lineage>
        <taxon>Eukaryota</taxon>
        <taxon>Viridiplantae</taxon>
        <taxon>Streptophyta</taxon>
        <taxon>Embryophyta</taxon>
        <taxon>Tracheophyta</taxon>
        <taxon>Spermatophyta</taxon>
        <taxon>Magnoliopsida</taxon>
        <taxon>eudicotyledons</taxon>
        <taxon>Gunneridae</taxon>
        <taxon>Pentapetalae</taxon>
        <taxon>rosids</taxon>
        <taxon>fabids</taxon>
        <taxon>Fabales</taxon>
        <taxon>Fabaceae</taxon>
        <taxon>Papilionoideae</taxon>
        <taxon>50 kb inversion clade</taxon>
        <taxon>NPAAA clade</taxon>
        <taxon>indigoferoid/millettioid clade</taxon>
        <taxon>Phaseoleae</taxon>
        <taxon>Sphenostylis</taxon>
    </lineage>
</organism>
<dbReference type="InterPro" id="IPR044820">
    <property type="entry name" value="AGD14-like"/>
</dbReference>
<feature type="region of interest" description="Disordered" evidence="1">
    <location>
        <begin position="104"/>
        <end position="137"/>
    </location>
</feature>
<feature type="compositionally biased region" description="Low complexity" evidence="1">
    <location>
        <begin position="117"/>
        <end position="137"/>
    </location>
</feature>
<protein>
    <submittedName>
        <fullName evidence="2">Uncharacterized protein</fullName>
    </submittedName>
</protein>
<dbReference type="Gramene" id="rna-AYBTSS11_LOCUS12786">
    <property type="protein sequence ID" value="CAJ1947670.1"/>
    <property type="gene ID" value="gene-AYBTSS11_LOCUS12786"/>
</dbReference>
<evidence type="ECO:0000313" key="3">
    <source>
        <dbReference type="Proteomes" id="UP001189624"/>
    </source>
</evidence>
<dbReference type="GO" id="GO:0005096">
    <property type="term" value="F:GTPase activator activity"/>
    <property type="evidence" value="ECO:0007669"/>
    <property type="project" value="InterPro"/>
</dbReference>
<dbReference type="EMBL" id="OY731401">
    <property type="protein sequence ID" value="CAJ1947670.1"/>
    <property type="molecule type" value="Genomic_DNA"/>
</dbReference>
<gene>
    <name evidence="2" type="ORF">AYBTSS11_LOCUS12786</name>
</gene>
<dbReference type="AlphaFoldDB" id="A0AA86SPX9"/>
<sequence length="194" mass="21477">MPFFPCKSPGIHEDEIRRASSYHSYSQSPPYDYQYEDRRYGKQAAALTRKPGSDKARYERKISSIIYSPGRFSDHAYDDRFANEGSGPRISDFSVFSGGEQFKSDVQSPNFHKDINVSSPSSQRRSDSSSSEDVWSQARNASLEANVNAKRDADGICHPQIGLSILQTRVLNSATGVVVVKQFGVDAVAVQITG</sequence>
<reference evidence="2" key="1">
    <citation type="submission" date="2023-10" db="EMBL/GenBank/DDBJ databases">
        <authorList>
            <person name="Domelevo Entfellner J.-B."/>
        </authorList>
    </citation>
    <scope>NUCLEOTIDE SEQUENCE</scope>
</reference>
<dbReference type="PANTHER" id="PTHR46085">
    <property type="entry name" value="ARFGAP/RECO-RELATED"/>
    <property type="match status" value="1"/>
</dbReference>
<dbReference type="PANTHER" id="PTHR46085:SF4">
    <property type="entry name" value="ADP-RIBOSYLATION FACTOR GTPASE-ACTIVATING PROTEIN AGD14-RELATED"/>
    <property type="match status" value="1"/>
</dbReference>
<dbReference type="Proteomes" id="UP001189624">
    <property type="component" value="Chromosome 4"/>
</dbReference>
<evidence type="ECO:0000256" key="1">
    <source>
        <dbReference type="SAM" id="MobiDB-lite"/>
    </source>
</evidence>
<name>A0AA86SPX9_9FABA</name>
<keyword evidence="3" id="KW-1185">Reference proteome</keyword>